<proteinExistence type="predicted"/>
<sequence>MSDGADRQSRAIAADVEPLIDRLVAATEGVGLDGAAHDLSPARVEALMNVAVHLYAATVTEQGEAFMPCGDGVSTTEAVSAISALMQSQDLNTFDLALWQSKLRRS</sequence>
<dbReference type="RefSeq" id="WP_380687267.1">
    <property type="nucleotide sequence ID" value="NZ_JBHRSS010000003.1"/>
</dbReference>
<dbReference type="Proteomes" id="UP001595462">
    <property type="component" value="Unassembled WGS sequence"/>
</dbReference>
<keyword evidence="2" id="KW-1185">Reference proteome</keyword>
<gene>
    <name evidence="1" type="ORF">ACFOSU_05455</name>
</gene>
<protein>
    <submittedName>
        <fullName evidence="1">Uncharacterized protein</fullName>
    </submittedName>
</protein>
<dbReference type="EMBL" id="JBHRSS010000003">
    <property type="protein sequence ID" value="MFC3103336.1"/>
    <property type="molecule type" value="Genomic_DNA"/>
</dbReference>
<reference evidence="2" key="1">
    <citation type="journal article" date="2019" name="Int. J. Syst. Evol. Microbiol.">
        <title>The Global Catalogue of Microorganisms (GCM) 10K type strain sequencing project: providing services to taxonomists for standard genome sequencing and annotation.</title>
        <authorList>
            <consortium name="The Broad Institute Genomics Platform"/>
            <consortium name="The Broad Institute Genome Sequencing Center for Infectious Disease"/>
            <person name="Wu L."/>
            <person name="Ma J."/>
        </authorList>
    </citation>
    <scope>NUCLEOTIDE SEQUENCE [LARGE SCALE GENOMIC DNA]</scope>
    <source>
        <strain evidence="2">KCTC 52640</strain>
    </source>
</reference>
<evidence type="ECO:0000313" key="1">
    <source>
        <dbReference type="EMBL" id="MFC3103336.1"/>
    </source>
</evidence>
<name>A0ABV7EPD3_9GAMM</name>
<organism evidence="1 2">
    <name type="scientific">Salinisphaera aquimarina</name>
    <dbReference type="NCBI Taxonomy" id="2094031"/>
    <lineage>
        <taxon>Bacteria</taxon>
        <taxon>Pseudomonadati</taxon>
        <taxon>Pseudomonadota</taxon>
        <taxon>Gammaproteobacteria</taxon>
        <taxon>Salinisphaerales</taxon>
        <taxon>Salinisphaeraceae</taxon>
        <taxon>Salinisphaera</taxon>
    </lineage>
</organism>
<comment type="caution">
    <text evidence="1">The sequence shown here is derived from an EMBL/GenBank/DDBJ whole genome shotgun (WGS) entry which is preliminary data.</text>
</comment>
<accession>A0ABV7EPD3</accession>
<evidence type="ECO:0000313" key="2">
    <source>
        <dbReference type="Proteomes" id="UP001595462"/>
    </source>
</evidence>